<dbReference type="InterPro" id="IPR036322">
    <property type="entry name" value="WD40_repeat_dom_sf"/>
</dbReference>
<keyword evidence="4" id="KW-1133">Transmembrane helix</keyword>
<evidence type="ECO:0000256" key="1">
    <source>
        <dbReference type="ARBA" id="ARBA00022574"/>
    </source>
</evidence>
<feature type="repeat" description="WD" evidence="3">
    <location>
        <begin position="919"/>
        <end position="960"/>
    </location>
</feature>
<feature type="repeat" description="WD" evidence="3">
    <location>
        <begin position="1210"/>
        <end position="1251"/>
    </location>
</feature>
<dbReference type="PRINTS" id="PR00320">
    <property type="entry name" value="GPROTEINBRPT"/>
</dbReference>
<feature type="repeat" description="WD" evidence="3">
    <location>
        <begin position="877"/>
        <end position="918"/>
    </location>
</feature>
<dbReference type="SUPFAM" id="SSF52540">
    <property type="entry name" value="P-loop containing nucleoside triphosphate hydrolases"/>
    <property type="match status" value="1"/>
</dbReference>
<dbReference type="InterPro" id="IPR011047">
    <property type="entry name" value="Quinoprotein_ADH-like_sf"/>
</dbReference>
<evidence type="ECO:0000256" key="3">
    <source>
        <dbReference type="PROSITE-ProRule" id="PRU00221"/>
    </source>
</evidence>
<dbReference type="EMBL" id="CP011509">
    <property type="protein sequence ID" value="AKJ01798.1"/>
    <property type="molecule type" value="Genomic_DNA"/>
</dbReference>
<dbReference type="PANTHER" id="PTHR19879:SF9">
    <property type="entry name" value="TRANSCRIPTION INITIATION FACTOR TFIID SUBUNIT 5"/>
    <property type="match status" value="1"/>
</dbReference>
<dbReference type="PROSITE" id="PS50294">
    <property type="entry name" value="WD_REPEATS_REGION"/>
    <property type="match status" value="16"/>
</dbReference>
<dbReference type="KEGG" id="age:AA314_03424"/>
<evidence type="ECO:0000313" key="7">
    <source>
        <dbReference type="Proteomes" id="UP000035579"/>
    </source>
</evidence>
<keyword evidence="4" id="KW-0472">Membrane</keyword>
<dbReference type="InterPro" id="IPR019775">
    <property type="entry name" value="WD40_repeat_CS"/>
</dbReference>
<dbReference type="GO" id="GO:0007165">
    <property type="term" value="P:signal transduction"/>
    <property type="evidence" value="ECO:0007669"/>
    <property type="project" value="InterPro"/>
</dbReference>
<dbReference type="CDD" id="cd00200">
    <property type="entry name" value="WD40"/>
    <property type="match status" value="3"/>
</dbReference>
<dbReference type="InterPro" id="IPR027417">
    <property type="entry name" value="P-loop_NTPase"/>
</dbReference>
<dbReference type="Pfam" id="PF20703">
    <property type="entry name" value="nSTAND1"/>
    <property type="match status" value="1"/>
</dbReference>
<dbReference type="SUPFAM" id="SSF52200">
    <property type="entry name" value="Toll/Interleukin receptor TIR domain"/>
    <property type="match status" value="1"/>
</dbReference>
<protein>
    <submittedName>
        <fullName evidence="6">High-affnity carbon uptake protein Hat/HatR</fullName>
    </submittedName>
</protein>
<keyword evidence="2" id="KW-0677">Repeat</keyword>
<dbReference type="InterPro" id="IPR049052">
    <property type="entry name" value="nSTAND1"/>
</dbReference>
<dbReference type="FunFam" id="2.130.10.10:FF:000228">
    <property type="entry name" value="COMPASS-like H3K4 histone methylase component WDR5A"/>
    <property type="match status" value="1"/>
</dbReference>
<feature type="repeat" description="WD" evidence="3">
    <location>
        <begin position="1168"/>
        <end position="1209"/>
    </location>
</feature>
<dbReference type="SUPFAM" id="SSF50978">
    <property type="entry name" value="WD40 repeat-like"/>
    <property type="match status" value="2"/>
</dbReference>
<evidence type="ECO:0000256" key="2">
    <source>
        <dbReference type="ARBA" id="ARBA00022737"/>
    </source>
</evidence>
<feature type="repeat" description="WD" evidence="3">
    <location>
        <begin position="712"/>
        <end position="753"/>
    </location>
</feature>
<dbReference type="InterPro" id="IPR035897">
    <property type="entry name" value="Toll_tir_struct_dom_sf"/>
</dbReference>
<keyword evidence="1 3" id="KW-0853">WD repeat</keyword>
<name>A0AAC8TDI0_9BACT</name>
<accession>A0AAC8TDI0</accession>
<feature type="transmembrane region" description="Helical" evidence="4">
    <location>
        <begin position="632"/>
        <end position="653"/>
    </location>
</feature>
<dbReference type="InterPro" id="IPR000157">
    <property type="entry name" value="TIR_dom"/>
</dbReference>
<feature type="repeat" description="WD" evidence="3">
    <location>
        <begin position="1045"/>
        <end position="1086"/>
    </location>
</feature>
<feature type="repeat" description="WD" evidence="3">
    <location>
        <begin position="1086"/>
        <end position="1127"/>
    </location>
</feature>
<dbReference type="RefSeq" id="WP_075335929.1">
    <property type="nucleotide sequence ID" value="NZ_CP011509.1"/>
</dbReference>
<dbReference type="Gene3D" id="2.130.10.10">
    <property type="entry name" value="YVTN repeat-like/Quinoprotein amine dehydrogenase"/>
    <property type="match status" value="5"/>
</dbReference>
<feature type="repeat" description="WD" evidence="3">
    <location>
        <begin position="1334"/>
        <end position="1365"/>
    </location>
</feature>
<dbReference type="Pfam" id="PF00400">
    <property type="entry name" value="WD40"/>
    <property type="match status" value="16"/>
</dbReference>
<dbReference type="SUPFAM" id="SSF50998">
    <property type="entry name" value="Quinoprotein alcohol dehydrogenase-like"/>
    <property type="match status" value="1"/>
</dbReference>
<gene>
    <name evidence="6" type="ORF">AA314_03424</name>
</gene>
<feature type="repeat" description="WD" evidence="3">
    <location>
        <begin position="1251"/>
        <end position="1292"/>
    </location>
</feature>
<dbReference type="PROSITE" id="PS50104">
    <property type="entry name" value="TIR"/>
    <property type="match status" value="1"/>
</dbReference>
<dbReference type="Gene3D" id="3.40.50.300">
    <property type="entry name" value="P-loop containing nucleotide triphosphate hydrolases"/>
    <property type="match status" value="1"/>
</dbReference>
<dbReference type="InterPro" id="IPR015943">
    <property type="entry name" value="WD40/YVTN_repeat-like_dom_sf"/>
</dbReference>
<feature type="repeat" description="WD" evidence="3">
    <location>
        <begin position="1293"/>
        <end position="1328"/>
    </location>
</feature>
<feature type="repeat" description="WD" evidence="3">
    <location>
        <begin position="961"/>
        <end position="1002"/>
    </location>
</feature>
<feature type="domain" description="TIR" evidence="5">
    <location>
        <begin position="1"/>
        <end position="137"/>
    </location>
</feature>
<feature type="repeat" description="WD" evidence="3">
    <location>
        <begin position="753"/>
        <end position="794"/>
    </location>
</feature>
<dbReference type="PANTHER" id="PTHR19879">
    <property type="entry name" value="TRANSCRIPTION INITIATION FACTOR TFIID"/>
    <property type="match status" value="1"/>
</dbReference>
<evidence type="ECO:0000259" key="5">
    <source>
        <dbReference type="PROSITE" id="PS50104"/>
    </source>
</evidence>
<dbReference type="PROSITE" id="PS50082">
    <property type="entry name" value="WD_REPEATS_2"/>
    <property type="match status" value="16"/>
</dbReference>
<feature type="repeat" description="WD" evidence="3">
    <location>
        <begin position="1003"/>
        <end position="1036"/>
    </location>
</feature>
<dbReference type="InterPro" id="IPR020472">
    <property type="entry name" value="WD40_PAC1"/>
</dbReference>
<proteinExistence type="predicted"/>
<sequence length="1412" mass="153561">MFDVFLSHNSLDKPAVELLAQRLKSEGKLNPFLDQWSLVPGSTWLSDLEGALAESQSVAVFIGPHGLSPWHAEELRVALTTAVRTRDEYRVIPVLLPGARSEEVKGFLAQRTWVDFRKGLDDVVALKRLVAGIKGQAPESDTYQLPDEPAPYRGLLPFGKEQSRFFFGREGEIQEVLDKLAGFTSVAVVGASGVGKSSLVLGGVVPRLENPHSGFGPNLRVRAMTPGNRPLRALADQIATLVPPESRLATVEALVPRLASNPEEFRTAVTTLTADRPGPFVLVVDQLEELITYGSPEGLSPEALAFLRTMRDVTERGQGSFYILATLRADFFARFLEVPTLRELLRDRQVLLGGMGDDALRYAIVRPAQEVGAFLERGLVSTILKDVSREPGALPLLEHALYELWRARNGAWLTLAAYEESGGVSGALRRRAQSTYEALSPEEQEIARLLFLRLTALGEGTQDTRRRIARSELVFPGTTPEQVEHVLQVLSAPAARLLVTGEDFVEVAHEVLIQEWGTLRAWVNTNRRQLYIQRRLTEAANGWVEHQRDSSYLYTGSRLMEAEECFTQELGAPRPGRLNQRELDFMAASLARRDELRLEEQRRQQEELAHAQQLATAEAARARAARRAARRLRVLAVVLILAAAGVFGLWVVASRERKEAFSRELTAHALLNIEKDPQLSLLLTQEAGRIAVTDQVSEALYAWHRAPGWMILRETGSAVNEVGFSPDGTRAVTANEDGTALLWELRTGNSRVLAGNEGAIWSARFSPDGHRVVTASAEGMIRLWDVASGKSIALLPGNGEAMLSAEFSPDGLQVATAGNEGTVLLWDVASGRSRVLSRHEGSVLAVRFSPDGRRLVTAGFQGTVHLWDVSSGRLRILSGHEGAVRSAEFSKDGTRLVTAGLDGTVRLWNTDTGTQAALFSGHEGAVWSVRFSPESTRLVSASEDGTARVWDVTGGKPPLVLLGHAGVVWSARFSPDGSRVVTVSDDETVRLWDVSTGDPLSVLTGHTAPVLSVEYSQDGTRLLTASLDGTARLWDVAFSKLSTILSGHVAPVLSGQFSPEGKRVVSASLDGTARLWDVATGESRVLSGHDGDVRSAEFSPDGLQVVTASSDETVRLWSATTGESRVLAGHEGGVRSARFSPDGTRIVSASDDGTARLWDVATGESRVLSGHEGAVLYAEFSPDGTRVVTAGMDETVRLWDVASGQSLSVLDEHDKRVWSARFSPDGKKVITASNDGTARLWDVVSGESRILATHDKPVLSACFSPDGKKVVTASDDGTARLWDVASGKALLVNSGVTGPMRAAEFSPQGRWIVTASDDGNVRLWELNTDHSHVLSGHQGPVRFAGFSPDGLRVISVSDDGMARLWPHLLWAPTRNELSSLVAGRSLSTHERQRYLQGRKVLPRRPSRPVPER</sequence>
<dbReference type="Proteomes" id="UP000035579">
    <property type="component" value="Chromosome"/>
</dbReference>
<dbReference type="InterPro" id="IPR001680">
    <property type="entry name" value="WD40_rpt"/>
</dbReference>
<organism evidence="6 7">
    <name type="scientific">Archangium gephyra</name>
    <dbReference type="NCBI Taxonomy" id="48"/>
    <lineage>
        <taxon>Bacteria</taxon>
        <taxon>Pseudomonadati</taxon>
        <taxon>Myxococcota</taxon>
        <taxon>Myxococcia</taxon>
        <taxon>Myxococcales</taxon>
        <taxon>Cystobacterineae</taxon>
        <taxon>Archangiaceae</taxon>
        <taxon>Archangium</taxon>
    </lineage>
</organism>
<dbReference type="PROSITE" id="PS00678">
    <property type="entry name" value="WD_REPEATS_1"/>
    <property type="match status" value="11"/>
</dbReference>
<keyword evidence="4" id="KW-0812">Transmembrane</keyword>
<dbReference type="SMART" id="SM00320">
    <property type="entry name" value="WD40"/>
    <property type="match status" value="16"/>
</dbReference>
<dbReference type="Gene3D" id="3.40.50.10140">
    <property type="entry name" value="Toll/interleukin-1 receptor homology (TIR) domain"/>
    <property type="match status" value="1"/>
</dbReference>
<feature type="repeat" description="WD" evidence="3">
    <location>
        <begin position="836"/>
        <end position="877"/>
    </location>
</feature>
<feature type="repeat" description="WD" evidence="3">
    <location>
        <begin position="1127"/>
        <end position="1168"/>
    </location>
</feature>
<feature type="repeat" description="WD" evidence="3">
    <location>
        <begin position="795"/>
        <end position="836"/>
    </location>
</feature>
<evidence type="ECO:0000313" key="6">
    <source>
        <dbReference type="EMBL" id="AKJ01798.1"/>
    </source>
</evidence>
<dbReference type="Pfam" id="PF13676">
    <property type="entry name" value="TIR_2"/>
    <property type="match status" value="1"/>
</dbReference>
<evidence type="ECO:0000256" key="4">
    <source>
        <dbReference type="SAM" id="Phobius"/>
    </source>
</evidence>
<reference evidence="6 7" key="1">
    <citation type="submission" date="2015-05" db="EMBL/GenBank/DDBJ databases">
        <title>Genome assembly of Archangium gephyra DSM 2261.</title>
        <authorList>
            <person name="Sharma G."/>
            <person name="Subramanian S."/>
        </authorList>
    </citation>
    <scope>NUCLEOTIDE SEQUENCE [LARGE SCALE GENOMIC DNA]</scope>
    <source>
        <strain evidence="6 7">DSM 2261</strain>
    </source>
</reference>